<protein>
    <recommendedName>
        <fullName evidence="1">Ricin B lectin domain-containing protein</fullName>
    </recommendedName>
</protein>
<organism evidence="2 3">
    <name type="scientific">Lactarius akahatsu</name>
    <dbReference type="NCBI Taxonomy" id="416441"/>
    <lineage>
        <taxon>Eukaryota</taxon>
        <taxon>Fungi</taxon>
        <taxon>Dikarya</taxon>
        <taxon>Basidiomycota</taxon>
        <taxon>Agaricomycotina</taxon>
        <taxon>Agaricomycetes</taxon>
        <taxon>Russulales</taxon>
        <taxon>Russulaceae</taxon>
        <taxon>Lactarius</taxon>
    </lineage>
</organism>
<proteinExistence type="predicted"/>
<dbReference type="InterPro" id="IPR000772">
    <property type="entry name" value="Ricin_B_lectin"/>
</dbReference>
<dbReference type="AlphaFoldDB" id="A0AAD4Q6Z0"/>
<dbReference type="EMBL" id="JAKELL010000090">
    <property type="protein sequence ID" value="KAH8983302.1"/>
    <property type="molecule type" value="Genomic_DNA"/>
</dbReference>
<sequence>IKSGKRYKITNQLAELAVDLNGNGKSVTGYNPHGGENQQWILEEQVNGQWTIQSVNTLKYCGVEKASDNGTHLVALDKPQFWDI</sequence>
<keyword evidence="3" id="KW-1185">Reference proteome</keyword>
<evidence type="ECO:0000313" key="3">
    <source>
        <dbReference type="Proteomes" id="UP001201163"/>
    </source>
</evidence>
<reference evidence="2" key="1">
    <citation type="submission" date="2022-01" db="EMBL/GenBank/DDBJ databases">
        <title>Comparative genomics reveals a dynamic genome evolution in the ectomycorrhizal milk-cap (Lactarius) mushrooms.</title>
        <authorList>
            <consortium name="DOE Joint Genome Institute"/>
            <person name="Lebreton A."/>
            <person name="Tang N."/>
            <person name="Kuo A."/>
            <person name="LaButti K."/>
            <person name="Drula E."/>
            <person name="Barry K."/>
            <person name="Clum A."/>
            <person name="Lipzen A."/>
            <person name="Mousain D."/>
            <person name="Ng V."/>
            <person name="Wang R."/>
            <person name="Wang X."/>
            <person name="Dai Y."/>
            <person name="Henrissat B."/>
            <person name="Grigoriev I.V."/>
            <person name="Guerin-Laguette A."/>
            <person name="Yu F."/>
            <person name="Martin F.M."/>
        </authorList>
    </citation>
    <scope>NUCLEOTIDE SEQUENCE</scope>
    <source>
        <strain evidence="2">QP</strain>
    </source>
</reference>
<dbReference type="Pfam" id="PF14200">
    <property type="entry name" value="RicinB_lectin_2"/>
    <property type="match status" value="1"/>
</dbReference>
<feature type="non-terminal residue" evidence="2">
    <location>
        <position position="1"/>
    </location>
</feature>
<dbReference type="SUPFAM" id="SSF50370">
    <property type="entry name" value="Ricin B-like lectins"/>
    <property type="match status" value="1"/>
</dbReference>
<evidence type="ECO:0000313" key="2">
    <source>
        <dbReference type="EMBL" id="KAH8983302.1"/>
    </source>
</evidence>
<gene>
    <name evidence="2" type="ORF">EDB92DRAFT_1757896</name>
</gene>
<dbReference type="Proteomes" id="UP001201163">
    <property type="component" value="Unassembled WGS sequence"/>
</dbReference>
<feature type="non-terminal residue" evidence="2">
    <location>
        <position position="84"/>
    </location>
</feature>
<evidence type="ECO:0000259" key="1">
    <source>
        <dbReference type="Pfam" id="PF14200"/>
    </source>
</evidence>
<name>A0AAD4Q6Z0_9AGAM</name>
<comment type="caution">
    <text evidence="2">The sequence shown here is derived from an EMBL/GenBank/DDBJ whole genome shotgun (WGS) entry which is preliminary data.</text>
</comment>
<feature type="domain" description="Ricin B lectin" evidence="1">
    <location>
        <begin position="4"/>
        <end position="73"/>
    </location>
</feature>
<dbReference type="Gene3D" id="2.80.10.50">
    <property type="match status" value="1"/>
</dbReference>
<accession>A0AAD4Q6Z0</accession>
<dbReference type="InterPro" id="IPR035992">
    <property type="entry name" value="Ricin_B-like_lectins"/>
</dbReference>